<dbReference type="Gene3D" id="2.60.120.10">
    <property type="entry name" value="Jelly Rolls"/>
    <property type="match status" value="1"/>
</dbReference>
<dbReference type="RefSeq" id="WP_189468020.1">
    <property type="nucleotide sequence ID" value="NZ_BMXS01000006.1"/>
</dbReference>
<dbReference type="EMBL" id="BMXS01000006">
    <property type="protein sequence ID" value="GGX89689.1"/>
    <property type="molecule type" value="Genomic_DNA"/>
</dbReference>
<accession>A0ABQ2YNJ8</accession>
<evidence type="ECO:0000256" key="1">
    <source>
        <dbReference type="ARBA" id="ARBA00022723"/>
    </source>
</evidence>
<dbReference type="Pfam" id="PF07883">
    <property type="entry name" value="Cupin_2"/>
    <property type="match status" value="1"/>
</dbReference>
<evidence type="ECO:0000313" key="4">
    <source>
        <dbReference type="Proteomes" id="UP000653056"/>
    </source>
</evidence>
<dbReference type="CDD" id="cd02224">
    <property type="entry name" value="cupin_SPO2919-like"/>
    <property type="match status" value="1"/>
</dbReference>
<sequence length="152" mass="16940">MLLSAQAIAAMVGERKVHFLNPQAVRLNKSLGDAVGMKNLGVHLITVEPGHFSTEFHVHHYEEEAIYVLAGQASLTLGEETHHIGPGDFIGCPINGVAHEMFNDGDEPLVCLVVGQRLAQDVTDYPRQRKRLYRNSGEWNVVDHDDIESFKR</sequence>
<feature type="domain" description="Cupin type-2" evidence="2">
    <location>
        <begin position="44"/>
        <end position="114"/>
    </location>
</feature>
<keyword evidence="4" id="KW-1185">Reference proteome</keyword>
<dbReference type="InterPro" id="IPR011051">
    <property type="entry name" value="RmlC_Cupin_sf"/>
</dbReference>
<reference evidence="4" key="1">
    <citation type="journal article" date="2019" name="Int. J. Syst. Evol. Microbiol.">
        <title>The Global Catalogue of Microorganisms (GCM) 10K type strain sequencing project: providing services to taxonomists for standard genome sequencing and annotation.</title>
        <authorList>
            <consortium name="The Broad Institute Genomics Platform"/>
            <consortium name="The Broad Institute Genome Sequencing Center for Infectious Disease"/>
            <person name="Wu L."/>
            <person name="Ma J."/>
        </authorList>
    </citation>
    <scope>NUCLEOTIDE SEQUENCE [LARGE SCALE GENOMIC DNA]</scope>
    <source>
        <strain evidence="4">KCTC 22228</strain>
    </source>
</reference>
<dbReference type="InterPro" id="IPR051610">
    <property type="entry name" value="GPI/OXD"/>
</dbReference>
<protein>
    <recommendedName>
        <fullName evidence="2">Cupin type-2 domain-containing protein</fullName>
    </recommendedName>
</protein>
<name>A0ABQ2YNJ8_9GAMM</name>
<evidence type="ECO:0000313" key="3">
    <source>
        <dbReference type="EMBL" id="GGX89689.1"/>
    </source>
</evidence>
<organism evidence="3 4">
    <name type="scientific">Litchfieldella qijiaojingensis</name>
    <dbReference type="NCBI Taxonomy" id="980347"/>
    <lineage>
        <taxon>Bacteria</taxon>
        <taxon>Pseudomonadati</taxon>
        <taxon>Pseudomonadota</taxon>
        <taxon>Gammaproteobacteria</taxon>
        <taxon>Oceanospirillales</taxon>
        <taxon>Halomonadaceae</taxon>
        <taxon>Litchfieldella</taxon>
    </lineage>
</organism>
<dbReference type="SUPFAM" id="SSF51182">
    <property type="entry name" value="RmlC-like cupins"/>
    <property type="match status" value="1"/>
</dbReference>
<gene>
    <name evidence="3" type="ORF">GCM10007160_16330</name>
</gene>
<dbReference type="PANTHER" id="PTHR35848">
    <property type="entry name" value="OXALATE-BINDING PROTEIN"/>
    <property type="match status" value="1"/>
</dbReference>
<dbReference type="InterPro" id="IPR013096">
    <property type="entry name" value="Cupin_2"/>
</dbReference>
<dbReference type="Proteomes" id="UP000653056">
    <property type="component" value="Unassembled WGS sequence"/>
</dbReference>
<dbReference type="InterPro" id="IPR014710">
    <property type="entry name" value="RmlC-like_jellyroll"/>
</dbReference>
<proteinExistence type="predicted"/>
<keyword evidence="1" id="KW-0479">Metal-binding</keyword>
<comment type="caution">
    <text evidence="3">The sequence shown here is derived from an EMBL/GenBank/DDBJ whole genome shotgun (WGS) entry which is preliminary data.</text>
</comment>
<evidence type="ECO:0000259" key="2">
    <source>
        <dbReference type="Pfam" id="PF07883"/>
    </source>
</evidence>